<name>A0A512M8S2_9BACT</name>
<evidence type="ECO:0000313" key="2">
    <source>
        <dbReference type="Proteomes" id="UP000321577"/>
    </source>
</evidence>
<protein>
    <recommendedName>
        <fullName evidence="3">DUF3445 domain-containing protein</fullName>
    </recommendedName>
</protein>
<proteinExistence type="predicted"/>
<evidence type="ECO:0000313" key="1">
    <source>
        <dbReference type="EMBL" id="GEP42761.1"/>
    </source>
</evidence>
<evidence type="ECO:0008006" key="3">
    <source>
        <dbReference type="Google" id="ProtNLM"/>
    </source>
</evidence>
<accession>A0A512M8S2</accession>
<gene>
    <name evidence="1" type="ORF">BGE01nite_20520</name>
</gene>
<dbReference type="AlphaFoldDB" id="A0A512M8S2"/>
<comment type="caution">
    <text evidence="1">The sequence shown here is derived from an EMBL/GenBank/DDBJ whole genome shotgun (WGS) entry which is preliminary data.</text>
</comment>
<organism evidence="1 2">
    <name type="scientific">Brevifollis gellanilyticus</name>
    <dbReference type="NCBI Taxonomy" id="748831"/>
    <lineage>
        <taxon>Bacteria</taxon>
        <taxon>Pseudomonadati</taxon>
        <taxon>Verrucomicrobiota</taxon>
        <taxon>Verrucomicrobiia</taxon>
        <taxon>Verrucomicrobiales</taxon>
        <taxon>Verrucomicrobiaceae</taxon>
    </lineage>
</organism>
<keyword evidence="2" id="KW-1185">Reference proteome</keyword>
<dbReference type="Pfam" id="PF11927">
    <property type="entry name" value="HODM_asu-like"/>
    <property type="match status" value="1"/>
</dbReference>
<dbReference type="InterPro" id="IPR021848">
    <property type="entry name" value="HODM_asu-like"/>
</dbReference>
<dbReference type="EMBL" id="BKAG01000012">
    <property type="protein sequence ID" value="GEP42761.1"/>
    <property type="molecule type" value="Genomic_DNA"/>
</dbReference>
<dbReference type="RefSeq" id="WP_146850351.1">
    <property type="nucleotide sequence ID" value="NZ_BKAG01000012.1"/>
</dbReference>
<sequence length="231" mass="26180">MGLRPGDASRFWSDWDPSGAVHAQRQYWLENAPQDYTAYLPEGEESRAEALEWMHSFSAAPEPDWVIMSADTQQEPRAIAGEVIFPSSWSLRDKIGLPMSAVHSPVPGLSEQIGPGIQSFLSRLKPEAAWERENWGLAADAELNHHPSLPRLRLHSDARPETTWIRLEHQFLTRLPQTLCILFGIRVTCHRLDQVAALPGLRERIRRALITMPEPLARYKGLHECRNAILA</sequence>
<reference evidence="1 2" key="1">
    <citation type="submission" date="2019-07" db="EMBL/GenBank/DDBJ databases">
        <title>Whole genome shotgun sequence of Brevifollis gellanilyticus NBRC 108608.</title>
        <authorList>
            <person name="Hosoyama A."/>
            <person name="Uohara A."/>
            <person name="Ohji S."/>
            <person name="Ichikawa N."/>
        </authorList>
    </citation>
    <scope>NUCLEOTIDE SEQUENCE [LARGE SCALE GENOMIC DNA]</scope>
    <source>
        <strain evidence="1 2">NBRC 108608</strain>
    </source>
</reference>
<dbReference type="OrthoDB" id="5242510at2"/>
<dbReference type="Proteomes" id="UP000321577">
    <property type="component" value="Unassembled WGS sequence"/>
</dbReference>